<feature type="compositionally biased region" description="Basic and acidic residues" evidence="1">
    <location>
        <begin position="235"/>
        <end position="244"/>
    </location>
</feature>
<feature type="region of interest" description="Disordered" evidence="1">
    <location>
        <begin position="235"/>
        <end position="256"/>
    </location>
</feature>
<evidence type="ECO:0000313" key="3">
    <source>
        <dbReference type="Proteomes" id="UP000585614"/>
    </source>
</evidence>
<feature type="compositionally biased region" description="Low complexity" evidence="1">
    <location>
        <begin position="49"/>
        <end position="59"/>
    </location>
</feature>
<dbReference type="AlphaFoldDB" id="A0A7J7ZQP9"/>
<protein>
    <submittedName>
        <fullName evidence="2">Uncharacterized protein</fullName>
    </submittedName>
</protein>
<name>A0A7J7ZQP9_RHIFE</name>
<sequence length="256" mass="27053">MCLSPHPAQTRATSSCVSASCISAAASVTSVKPSRAGASTGGASWPTDSSESSLYSSTSNHLAAPTSEPGCPGAVSTEKLLRDEKPNLSKFPPRLMAEQWALRVGAQAFPLPPVALACHSLNQTPVSWVQSPALPLTTRVTWATSLATEPSLSTCGQEKQTLSTCSPEWLCLSDEAKQTGSWAGLADVVGEGSSLCACRWVLNPSAQEAQQSRNLLCTRAPASIHHVKETRDISSFRANEERVRPRAVPQEQSSVP</sequence>
<gene>
    <name evidence="2" type="ORF">mRhiFer1_009633</name>
</gene>
<evidence type="ECO:0000256" key="1">
    <source>
        <dbReference type="SAM" id="MobiDB-lite"/>
    </source>
</evidence>
<dbReference type="EMBL" id="JACAGC010000003">
    <property type="protein sequence ID" value="KAF6376448.1"/>
    <property type="molecule type" value="Genomic_DNA"/>
</dbReference>
<organism evidence="2 3">
    <name type="scientific">Rhinolophus ferrumequinum</name>
    <name type="common">Greater horseshoe bat</name>
    <dbReference type="NCBI Taxonomy" id="59479"/>
    <lineage>
        <taxon>Eukaryota</taxon>
        <taxon>Metazoa</taxon>
        <taxon>Chordata</taxon>
        <taxon>Craniata</taxon>
        <taxon>Vertebrata</taxon>
        <taxon>Euteleostomi</taxon>
        <taxon>Mammalia</taxon>
        <taxon>Eutheria</taxon>
        <taxon>Laurasiatheria</taxon>
        <taxon>Chiroptera</taxon>
        <taxon>Yinpterochiroptera</taxon>
        <taxon>Rhinolophoidea</taxon>
        <taxon>Rhinolophidae</taxon>
        <taxon>Rhinolophinae</taxon>
        <taxon>Rhinolophus</taxon>
    </lineage>
</organism>
<feature type="region of interest" description="Disordered" evidence="1">
    <location>
        <begin position="32"/>
        <end position="75"/>
    </location>
</feature>
<dbReference type="Proteomes" id="UP000585614">
    <property type="component" value="Unassembled WGS sequence"/>
</dbReference>
<accession>A0A7J7ZQP9</accession>
<comment type="caution">
    <text evidence="2">The sequence shown here is derived from an EMBL/GenBank/DDBJ whole genome shotgun (WGS) entry which is preliminary data.</text>
</comment>
<reference evidence="2 3" key="1">
    <citation type="journal article" date="2020" name="Nature">
        <title>Six reference-quality genomes reveal evolution of bat adaptations.</title>
        <authorList>
            <person name="Jebb D."/>
            <person name="Huang Z."/>
            <person name="Pippel M."/>
            <person name="Hughes G.M."/>
            <person name="Lavrichenko K."/>
            <person name="Devanna P."/>
            <person name="Winkler S."/>
            <person name="Jermiin L.S."/>
            <person name="Skirmuntt E.C."/>
            <person name="Katzourakis A."/>
            <person name="Burkitt-Gray L."/>
            <person name="Ray D.A."/>
            <person name="Sullivan K.A.M."/>
            <person name="Roscito J.G."/>
            <person name="Kirilenko B.M."/>
            <person name="Davalos L.M."/>
            <person name="Corthals A.P."/>
            <person name="Power M.L."/>
            <person name="Jones G."/>
            <person name="Ransome R.D."/>
            <person name="Dechmann D.K.N."/>
            <person name="Locatelli A.G."/>
            <person name="Puechmaille S.J."/>
            <person name="Fedrigo O."/>
            <person name="Jarvis E.D."/>
            <person name="Hiller M."/>
            <person name="Vernes S.C."/>
            <person name="Myers E.W."/>
            <person name="Teeling E.C."/>
        </authorList>
    </citation>
    <scope>NUCLEOTIDE SEQUENCE [LARGE SCALE GENOMIC DNA]</scope>
    <source>
        <strain evidence="2">MRhiFer1</strain>
        <tissue evidence="2">Lung</tissue>
    </source>
</reference>
<evidence type="ECO:0000313" key="2">
    <source>
        <dbReference type="EMBL" id="KAF6376448.1"/>
    </source>
</evidence>
<proteinExistence type="predicted"/>